<dbReference type="AlphaFoldDB" id="A0A8D9B2U8"/>
<evidence type="ECO:0000313" key="2">
    <source>
        <dbReference type="EMBL" id="CAG6774141.1"/>
    </source>
</evidence>
<dbReference type="EMBL" id="HBUF01593760">
    <property type="protein sequence ID" value="CAG6774141.1"/>
    <property type="molecule type" value="Transcribed_RNA"/>
</dbReference>
<feature type="signal peptide" evidence="1">
    <location>
        <begin position="1"/>
        <end position="18"/>
    </location>
</feature>
<evidence type="ECO:0000256" key="1">
    <source>
        <dbReference type="SAM" id="SignalP"/>
    </source>
</evidence>
<reference evidence="2" key="1">
    <citation type="submission" date="2021-05" db="EMBL/GenBank/DDBJ databases">
        <authorList>
            <person name="Alioto T."/>
            <person name="Alioto T."/>
            <person name="Gomez Garrido J."/>
        </authorList>
    </citation>
    <scope>NUCLEOTIDE SEQUENCE</scope>
</reference>
<keyword evidence="1" id="KW-0732">Signal</keyword>
<organism evidence="2">
    <name type="scientific">Cacopsylla melanoneura</name>
    <dbReference type="NCBI Taxonomy" id="428564"/>
    <lineage>
        <taxon>Eukaryota</taxon>
        <taxon>Metazoa</taxon>
        <taxon>Ecdysozoa</taxon>
        <taxon>Arthropoda</taxon>
        <taxon>Hexapoda</taxon>
        <taxon>Insecta</taxon>
        <taxon>Pterygota</taxon>
        <taxon>Neoptera</taxon>
        <taxon>Paraneoptera</taxon>
        <taxon>Hemiptera</taxon>
        <taxon>Sternorrhyncha</taxon>
        <taxon>Psylloidea</taxon>
        <taxon>Psyllidae</taxon>
        <taxon>Psyllinae</taxon>
        <taxon>Cacopsylla</taxon>
    </lineage>
</organism>
<protein>
    <submittedName>
        <fullName evidence="2">Uncharacterized protein</fullName>
    </submittedName>
</protein>
<proteinExistence type="predicted"/>
<accession>A0A8D9B2U8</accession>
<sequence>MLWSSVYWTFVWHITVSCYPTSDLFKSYLKSRNLESLYNIVVTTTTSPAQSTTTYPTSYAIVEEKSAETVFPPLKSDDKEGIVTESPIQECFNELAANNFPRILKAMDNMTEEQIKVHPIFKAFYYTATRVGQDWRSFFNILRDLSPTQMREALKLINTFENVAKPGGMDANDRAFLRDYQQNLFSDFQKLNDIKLSEKEKTEIAEQYKGQDPAFGKQNDELQRRLDNVMQKFSSDEIRNDPGLKNMRHVGIDPEQFVTLKRMVQDKMESVRQWNQTIMEEMAWNQQVPDFTQPVITGPDKSCVW</sequence>
<name>A0A8D9B2U8_9HEMI</name>
<feature type="chain" id="PRO_5034992567" evidence="1">
    <location>
        <begin position="19"/>
        <end position="305"/>
    </location>
</feature>